<evidence type="ECO:0000313" key="2">
    <source>
        <dbReference type="EMBL" id="OEJ23699.1"/>
    </source>
</evidence>
<dbReference type="RefSeq" id="WP_069925618.1">
    <property type="nucleotide sequence ID" value="NZ_MEHI01000001.1"/>
</dbReference>
<feature type="signal peptide" evidence="1">
    <location>
        <begin position="1"/>
        <end position="26"/>
    </location>
</feature>
<feature type="chain" id="PRO_5009182859" evidence="1">
    <location>
        <begin position="27"/>
        <end position="85"/>
    </location>
</feature>
<dbReference type="AlphaFoldDB" id="A0A1E5P2G8"/>
<accession>A0A1E5P2G8</accession>
<proteinExistence type="predicted"/>
<name>A0A1E5P2G8_9ACTN</name>
<gene>
    <name evidence="2" type="ORF">AS594_03595</name>
</gene>
<organism evidence="2 3">
    <name type="scientific">Streptomyces agglomeratus</name>
    <dbReference type="NCBI Taxonomy" id="285458"/>
    <lineage>
        <taxon>Bacteria</taxon>
        <taxon>Bacillati</taxon>
        <taxon>Actinomycetota</taxon>
        <taxon>Actinomycetes</taxon>
        <taxon>Kitasatosporales</taxon>
        <taxon>Streptomycetaceae</taxon>
        <taxon>Streptomyces</taxon>
    </lineage>
</organism>
<dbReference type="Proteomes" id="UP000095759">
    <property type="component" value="Unassembled WGS sequence"/>
</dbReference>
<dbReference type="OrthoDB" id="9967609at2"/>
<keyword evidence="1" id="KW-0732">Signal</keyword>
<reference evidence="2 3" key="1">
    <citation type="submission" date="2016-08" db="EMBL/GenBank/DDBJ databases">
        <title>Complete genome sequence of Streptomyces agglomeratus strain 6-3-2, a novel anti-MRSA actinomycete isolated from Wuli of Tebit, China.</title>
        <authorList>
            <person name="Chen X."/>
        </authorList>
    </citation>
    <scope>NUCLEOTIDE SEQUENCE [LARGE SCALE GENOMIC DNA]</scope>
    <source>
        <strain evidence="2 3">6-3-2</strain>
    </source>
</reference>
<sequence>MKLRPAAAVAALNLLVLGGAASSAQAAGPEKLALDASQTLTKSSLDLAFWMDRQTTAVLGPGPLVDEETFKNTTPALGLDRRTGE</sequence>
<keyword evidence="3" id="KW-1185">Reference proteome</keyword>
<comment type="caution">
    <text evidence="2">The sequence shown here is derived from an EMBL/GenBank/DDBJ whole genome shotgun (WGS) entry which is preliminary data.</text>
</comment>
<protein>
    <submittedName>
        <fullName evidence="2">Uncharacterized protein</fullName>
    </submittedName>
</protein>
<dbReference type="STRING" id="285458.BGM19_33185"/>
<dbReference type="EMBL" id="MEHJ01000001">
    <property type="protein sequence ID" value="OEJ23699.1"/>
    <property type="molecule type" value="Genomic_DNA"/>
</dbReference>
<evidence type="ECO:0000256" key="1">
    <source>
        <dbReference type="SAM" id="SignalP"/>
    </source>
</evidence>
<evidence type="ECO:0000313" key="3">
    <source>
        <dbReference type="Proteomes" id="UP000095759"/>
    </source>
</evidence>